<sequence>MSILKMVTAALAYKYPRLQRWYVRICKPSSLEYAAYLKVHGGFYAMGELNSINVGATFTDPAYVRIGNNCALSACTLLGHDGSVRILNNAYGKKLDSVGKVDIRDNCFIGHGAIVMPRVTIGPNSIVAAGAVVTGDVPPGTVVGGNPARFICTTAAMVERMEARSNGYPWHEMIQRRKTSFDAAMEPELVRMRQDTFYGELH</sequence>
<evidence type="ECO:0000256" key="1">
    <source>
        <dbReference type="ARBA" id="ARBA00022679"/>
    </source>
</evidence>
<dbReference type="Gene3D" id="2.160.10.10">
    <property type="entry name" value="Hexapeptide repeat proteins"/>
    <property type="match status" value="1"/>
</dbReference>
<dbReference type="PANTHER" id="PTHR23416">
    <property type="entry name" value="SIALIC ACID SYNTHASE-RELATED"/>
    <property type="match status" value="1"/>
</dbReference>
<evidence type="ECO:0000313" key="5">
    <source>
        <dbReference type="Proteomes" id="UP000260665"/>
    </source>
</evidence>
<dbReference type="RefSeq" id="WP_117176037.1">
    <property type="nucleotide sequence ID" value="NZ_QFZK01000004.1"/>
</dbReference>
<dbReference type="SUPFAM" id="SSF51161">
    <property type="entry name" value="Trimeric LpxA-like enzymes"/>
    <property type="match status" value="1"/>
</dbReference>
<dbReference type="AlphaFoldDB" id="A0A3E1RCY8"/>
<proteinExistence type="predicted"/>
<dbReference type="Pfam" id="PF00132">
    <property type="entry name" value="Hexapep"/>
    <property type="match status" value="1"/>
</dbReference>
<comment type="caution">
    <text evidence="4">The sequence shown here is derived from an EMBL/GenBank/DDBJ whole genome shotgun (WGS) entry which is preliminary data.</text>
</comment>
<evidence type="ECO:0000256" key="2">
    <source>
        <dbReference type="ARBA" id="ARBA00022737"/>
    </source>
</evidence>
<keyword evidence="2" id="KW-0677">Repeat</keyword>
<dbReference type="PROSITE" id="PS00101">
    <property type="entry name" value="HEXAPEP_TRANSFERASES"/>
    <property type="match status" value="1"/>
</dbReference>
<dbReference type="InterPro" id="IPR018357">
    <property type="entry name" value="Hexapep_transf_CS"/>
</dbReference>
<dbReference type="CDD" id="cd04647">
    <property type="entry name" value="LbH_MAT_like"/>
    <property type="match status" value="1"/>
</dbReference>
<gene>
    <name evidence="4" type="ORF">DIC66_08340</name>
</gene>
<dbReference type="InterPro" id="IPR051159">
    <property type="entry name" value="Hexapeptide_acetyltransf"/>
</dbReference>
<organism evidence="4 5">
    <name type="scientific">Rhodoferax lacus</name>
    <dbReference type="NCBI Taxonomy" id="2184758"/>
    <lineage>
        <taxon>Bacteria</taxon>
        <taxon>Pseudomonadati</taxon>
        <taxon>Pseudomonadota</taxon>
        <taxon>Betaproteobacteria</taxon>
        <taxon>Burkholderiales</taxon>
        <taxon>Comamonadaceae</taxon>
        <taxon>Rhodoferax</taxon>
    </lineage>
</organism>
<dbReference type="InterPro" id="IPR011004">
    <property type="entry name" value="Trimer_LpxA-like_sf"/>
</dbReference>
<reference evidence="4 5" key="1">
    <citation type="submission" date="2018-05" db="EMBL/GenBank/DDBJ databases">
        <title>Rhodoferax soyangensis sp.nov., isolated from an oligotrophic freshwater lake.</title>
        <authorList>
            <person name="Park M."/>
        </authorList>
    </citation>
    <scope>NUCLEOTIDE SEQUENCE [LARGE SCALE GENOMIC DNA]</scope>
    <source>
        <strain evidence="4 5">IMCC26218</strain>
    </source>
</reference>
<dbReference type="EMBL" id="QFZK01000004">
    <property type="protein sequence ID" value="RFO97143.1"/>
    <property type="molecule type" value="Genomic_DNA"/>
</dbReference>
<dbReference type="GO" id="GO:0016746">
    <property type="term" value="F:acyltransferase activity"/>
    <property type="evidence" value="ECO:0007669"/>
    <property type="project" value="UniProtKB-KW"/>
</dbReference>
<keyword evidence="3 4" id="KW-0012">Acyltransferase</keyword>
<protein>
    <submittedName>
        <fullName evidence="4">Acyltransferase</fullName>
    </submittedName>
</protein>
<dbReference type="OrthoDB" id="9794407at2"/>
<dbReference type="InterPro" id="IPR001451">
    <property type="entry name" value="Hexapep"/>
</dbReference>
<keyword evidence="5" id="KW-1185">Reference proteome</keyword>
<name>A0A3E1RCY8_9BURK</name>
<accession>A0A3E1RCY8</accession>
<evidence type="ECO:0000256" key="3">
    <source>
        <dbReference type="ARBA" id="ARBA00023315"/>
    </source>
</evidence>
<keyword evidence="1 4" id="KW-0808">Transferase</keyword>
<dbReference type="Proteomes" id="UP000260665">
    <property type="component" value="Unassembled WGS sequence"/>
</dbReference>
<evidence type="ECO:0000313" key="4">
    <source>
        <dbReference type="EMBL" id="RFO97143.1"/>
    </source>
</evidence>